<dbReference type="Gene3D" id="1.10.800.10">
    <property type="entry name" value="Aromatic amino acid hydroxylase"/>
    <property type="match status" value="1"/>
</dbReference>
<accession>A0ABN0ZLF4</accession>
<evidence type="ECO:0000256" key="5">
    <source>
        <dbReference type="ARBA" id="ARBA00023004"/>
    </source>
</evidence>
<dbReference type="InterPro" id="IPR019774">
    <property type="entry name" value="Aromatic-AA_hydroxylase_C"/>
</dbReference>
<comment type="similarity">
    <text evidence="2">Belongs to the biopterin-dependent aromatic amino acid hydroxylase family.</text>
</comment>
<feature type="coiled-coil region" evidence="7">
    <location>
        <begin position="547"/>
        <end position="581"/>
    </location>
</feature>
<dbReference type="Proteomes" id="UP001500740">
    <property type="component" value="Unassembled WGS sequence"/>
</dbReference>
<feature type="domain" description="Biopterin-dependent aromatic amino acid hydroxylase family profile" evidence="8">
    <location>
        <begin position="1"/>
        <end position="346"/>
    </location>
</feature>
<dbReference type="InterPro" id="IPR001273">
    <property type="entry name" value="ArAA_hydroxylase"/>
</dbReference>
<protein>
    <submittedName>
        <fullName evidence="9">Aromatic amino acid hydroxylase</fullName>
    </submittedName>
</protein>
<keyword evidence="7" id="KW-0175">Coiled coil</keyword>
<evidence type="ECO:0000256" key="1">
    <source>
        <dbReference type="ARBA" id="ARBA00001954"/>
    </source>
</evidence>
<name>A0ABN0ZLF4_9BACI</name>
<gene>
    <name evidence="9" type="ORF">GCM10008935_03090</name>
</gene>
<evidence type="ECO:0000256" key="3">
    <source>
        <dbReference type="ARBA" id="ARBA00022723"/>
    </source>
</evidence>
<evidence type="ECO:0000313" key="10">
    <source>
        <dbReference type="Proteomes" id="UP001500740"/>
    </source>
</evidence>
<comment type="caution">
    <text evidence="9">The sequence shown here is derived from an EMBL/GenBank/DDBJ whole genome shotgun (WGS) entry which is preliminary data.</text>
</comment>
<dbReference type="PANTHER" id="PTHR11473">
    <property type="entry name" value="AROMATIC AMINO ACID HYDROXYLASE"/>
    <property type="match status" value="1"/>
</dbReference>
<dbReference type="Pfam" id="PF00351">
    <property type="entry name" value="Biopterin_H"/>
    <property type="match status" value="2"/>
</dbReference>
<dbReference type="InterPro" id="IPR036329">
    <property type="entry name" value="Aro-AA_hydroxylase_C_sf"/>
</dbReference>
<organism evidence="9 10">
    <name type="scientific">Alkalibacillus silvisoli</name>
    <dbReference type="NCBI Taxonomy" id="392823"/>
    <lineage>
        <taxon>Bacteria</taxon>
        <taxon>Bacillati</taxon>
        <taxon>Bacillota</taxon>
        <taxon>Bacilli</taxon>
        <taxon>Bacillales</taxon>
        <taxon>Bacillaceae</taxon>
        <taxon>Alkalibacillus</taxon>
    </lineage>
</organism>
<dbReference type="SUPFAM" id="SSF56534">
    <property type="entry name" value="Aromatic aminoacid monoxygenases, catalytic and oligomerization domains"/>
    <property type="match status" value="1"/>
</dbReference>
<evidence type="ECO:0000259" key="8">
    <source>
        <dbReference type="PROSITE" id="PS51410"/>
    </source>
</evidence>
<proteinExistence type="inferred from homology"/>
<keyword evidence="3" id="KW-0479">Metal-binding</keyword>
<evidence type="ECO:0000256" key="4">
    <source>
        <dbReference type="ARBA" id="ARBA00023002"/>
    </source>
</evidence>
<keyword evidence="4" id="KW-0560">Oxidoreductase</keyword>
<keyword evidence="5" id="KW-0408">Iron</keyword>
<dbReference type="PROSITE" id="PS51410">
    <property type="entry name" value="BH4_AAA_HYDROXYL_2"/>
    <property type="match status" value="1"/>
</dbReference>
<evidence type="ECO:0000256" key="2">
    <source>
        <dbReference type="ARBA" id="ARBA00009712"/>
    </source>
</evidence>
<dbReference type="NCBIfam" id="NF010657">
    <property type="entry name" value="PRK14056.1"/>
    <property type="match status" value="1"/>
</dbReference>
<sequence>MLNEMGMSMKTIQSKTVPKHLRKYTAEQHYEHYSAINHAVWRYVMRQNHNLLKNIAHEAYTDGLKASSISIDQIPNVGEMNESLAPFGWGAATIDGFIPGVSFFEFQAQGILPVVNEIRKLDNILYTPAPDIIHEAAGHAPILADPEYSFFVKRFGEIGMKALATKEEHDHFEAVRAYSNLLEKGDATEEEIEVAKQKVDECEAKITELSEAQIVGRFYWWTVEFGLIGELNNPKIYGAGLLSSVGEGANALSDEVEKIPFDMEEVINTGFDITKPQPHLFVCKDFKQLLDAAEQFATTMSFMKGGTESLEKAVRSANTATAEYSSGLQVTGVISELLKDEQGEAIYLKTNGNTALAVNNQQISGHGTDTHADGFGAPIGNLIGVSQPLEDLNEEELKSVGVSINKHTDLNFENGIQVSGQITNIVRENGKVILLSFENCSVTYGETLLFSPEWGTFDMAVGSEIVSVFAGAADGENYYTVDDEQKTPIPEQTQIELNELYSRVRNIRDNESGNLASDLNTIYEQLKENHKKDWLLRLEMFELLSEHDEETTLKKKLLEELNELKKENKEYETLIERGLSII</sequence>
<evidence type="ECO:0000256" key="7">
    <source>
        <dbReference type="SAM" id="Coils"/>
    </source>
</evidence>
<comment type="cofactor">
    <cofactor evidence="1">
        <name>Fe(2+)</name>
        <dbReference type="ChEBI" id="CHEBI:29033"/>
    </cofactor>
</comment>
<evidence type="ECO:0000256" key="6">
    <source>
        <dbReference type="ARBA" id="ARBA00023033"/>
    </source>
</evidence>
<dbReference type="PANTHER" id="PTHR11473:SF24">
    <property type="entry name" value="PHENYLALANINE-4-HYDROXYLASE"/>
    <property type="match status" value="1"/>
</dbReference>
<feature type="coiled-coil region" evidence="7">
    <location>
        <begin position="178"/>
        <end position="212"/>
    </location>
</feature>
<dbReference type="Gene3D" id="1.20.58.690">
    <property type="match status" value="1"/>
</dbReference>
<dbReference type="EMBL" id="BAAACZ010000003">
    <property type="protein sequence ID" value="GAA0451893.1"/>
    <property type="molecule type" value="Genomic_DNA"/>
</dbReference>
<keyword evidence="10" id="KW-1185">Reference proteome</keyword>
<evidence type="ECO:0000313" key="9">
    <source>
        <dbReference type="EMBL" id="GAA0451893.1"/>
    </source>
</evidence>
<reference evidence="9 10" key="1">
    <citation type="journal article" date="2019" name="Int. J. Syst. Evol. Microbiol.">
        <title>The Global Catalogue of Microorganisms (GCM) 10K type strain sequencing project: providing services to taxonomists for standard genome sequencing and annotation.</title>
        <authorList>
            <consortium name="The Broad Institute Genomics Platform"/>
            <consortium name="The Broad Institute Genome Sequencing Center for Infectious Disease"/>
            <person name="Wu L."/>
            <person name="Ma J."/>
        </authorList>
    </citation>
    <scope>NUCLEOTIDE SEQUENCE [LARGE SCALE GENOMIC DNA]</scope>
    <source>
        <strain evidence="9 10">JCM 14193</strain>
    </source>
</reference>
<dbReference type="InterPro" id="IPR036951">
    <property type="entry name" value="ArAA_hydroxylase_sf"/>
</dbReference>
<dbReference type="CDD" id="cd00361">
    <property type="entry name" value="arom_aa_hydroxylase"/>
    <property type="match status" value="1"/>
</dbReference>
<keyword evidence="6" id="KW-0503">Monooxygenase</keyword>